<comment type="caution">
    <text evidence="1">The sequence shown here is derived from an EMBL/GenBank/DDBJ whole genome shotgun (WGS) entry which is preliminary data.</text>
</comment>
<gene>
    <name evidence="1" type="ORF">C5O23_13515</name>
</gene>
<dbReference type="Proteomes" id="UP000244905">
    <property type="component" value="Unassembled WGS sequence"/>
</dbReference>
<accession>A0A2V1IHM1</accession>
<dbReference type="GeneID" id="82527333"/>
<sequence>MNPIDLGRELMALESRCIAEGMNAVQIRKEKDKFLSEMKINELKEKIKAENGGAEPTDAEIAKSIAAGMSLA</sequence>
<proteinExistence type="predicted"/>
<evidence type="ECO:0000313" key="1">
    <source>
        <dbReference type="EMBL" id="PWB00216.1"/>
    </source>
</evidence>
<dbReference type="AlphaFoldDB" id="A0A2V1IHM1"/>
<name>A0A2V1IHM1_9BACT</name>
<evidence type="ECO:0000313" key="2">
    <source>
        <dbReference type="Proteomes" id="UP000244905"/>
    </source>
</evidence>
<dbReference type="RefSeq" id="WP_107033441.1">
    <property type="nucleotide sequence ID" value="NZ_CAOLYA010000038.1"/>
</dbReference>
<reference evidence="2" key="1">
    <citation type="submission" date="2018-02" db="EMBL/GenBank/DDBJ databases">
        <authorList>
            <person name="Clavel T."/>
            <person name="Strowig T."/>
        </authorList>
    </citation>
    <scope>NUCLEOTIDE SEQUENCE [LARGE SCALE GENOMIC DNA]</scope>
    <source>
        <strain evidence="2">DSM 103720</strain>
    </source>
</reference>
<organism evidence="1 2">
    <name type="scientific">Duncaniella muris</name>
    <dbReference type="NCBI Taxonomy" id="2094150"/>
    <lineage>
        <taxon>Bacteria</taxon>
        <taxon>Pseudomonadati</taxon>
        <taxon>Bacteroidota</taxon>
        <taxon>Bacteroidia</taxon>
        <taxon>Bacteroidales</taxon>
        <taxon>Muribaculaceae</taxon>
        <taxon>Duncaniella</taxon>
    </lineage>
</organism>
<keyword evidence="2" id="KW-1185">Reference proteome</keyword>
<protein>
    <submittedName>
        <fullName evidence="1">Uncharacterized protein</fullName>
    </submittedName>
</protein>
<dbReference type="EMBL" id="PUEC01000050">
    <property type="protein sequence ID" value="PWB00216.1"/>
    <property type="molecule type" value="Genomic_DNA"/>
</dbReference>